<dbReference type="AlphaFoldDB" id="A0A6C0KYQ2"/>
<sequence length="51" mass="6266">MEKWQKKVQKVFGLFEFGHFFCPFSKSRITFGNEKTAIFQKYFPSHRKYIK</sequence>
<proteinExistence type="predicted"/>
<accession>A0A6C0KYQ2</accession>
<evidence type="ECO:0000313" key="1">
    <source>
        <dbReference type="EMBL" id="QHU21634.1"/>
    </source>
</evidence>
<protein>
    <submittedName>
        <fullName evidence="1">Uncharacterized protein</fullName>
    </submittedName>
</protein>
<dbReference type="EMBL" id="MN740991">
    <property type="protein sequence ID" value="QHU21634.1"/>
    <property type="molecule type" value="Genomic_DNA"/>
</dbReference>
<reference evidence="1" key="1">
    <citation type="journal article" date="2020" name="Nature">
        <title>Giant virus diversity and host interactions through global metagenomics.</title>
        <authorList>
            <person name="Schulz F."/>
            <person name="Roux S."/>
            <person name="Paez-Espino D."/>
            <person name="Jungbluth S."/>
            <person name="Walsh D.A."/>
            <person name="Denef V.J."/>
            <person name="McMahon K.D."/>
            <person name="Konstantinidis K.T."/>
            <person name="Eloe-Fadrosh E.A."/>
            <person name="Kyrpides N.C."/>
            <person name="Woyke T."/>
        </authorList>
    </citation>
    <scope>NUCLEOTIDE SEQUENCE</scope>
    <source>
        <strain evidence="1">GVMAG-S-3300013094-109</strain>
    </source>
</reference>
<name>A0A6C0KYQ2_9ZZZZ</name>
<organism evidence="1">
    <name type="scientific">viral metagenome</name>
    <dbReference type="NCBI Taxonomy" id="1070528"/>
    <lineage>
        <taxon>unclassified sequences</taxon>
        <taxon>metagenomes</taxon>
        <taxon>organismal metagenomes</taxon>
    </lineage>
</organism>